<evidence type="ECO:0000259" key="1">
    <source>
        <dbReference type="Pfam" id="PF00296"/>
    </source>
</evidence>
<dbReference type="EMBL" id="FOEE01000004">
    <property type="protein sequence ID" value="SEO77319.1"/>
    <property type="molecule type" value="Genomic_DNA"/>
</dbReference>
<dbReference type="InterPro" id="IPR019922">
    <property type="entry name" value="Lucif-like_OxRdatse_MSMEG_4141"/>
</dbReference>
<organism evidence="2 3">
    <name type="scientific">Trujillonella endophytica</name>
    <dbReference type="NCBI Taxonomy" id="673521"/>
    <lineage>
        <taxon>Bacteria</taxon>
        <taxon>Bacillati</taxon>
        <taxon>Actinomycetota</taxon>
        <taxon>Actinomycetes</taxon>
        <taxon>Geodermatophilales</taxon>
        <taxon>Geodermatophilaceae</taxon>
        <taxon>Trujillonella</taxon>
    </lineage>
</organism>
<dbReference type="Proteomes" id="UP000198960">
    <property type="component" value="Unassembled WGS sequence"/>
</dbReference>
<name>A0A1H8SE44_9ACTN</name>
<dbReference type="InterPro" id="IPR050766">
    <property type="entry name" value="Bact_Lucif_Oxidored"/>
</dbReference>
<dbReference type="PANTHER" id="PTHR30137">
    <property type="entry name" value="LUCIFERASE-LIKE MONOOXYGENASE"/>
    <property type="match status" value="1"/>
</dbReference>
<gene>
    <name evidence="2" type="ORF">SAMN05660991_01663</name>
</gene>
<accession>A0A1H8SE44</accession>
<dbReference type="AlphaFoldDB" id="A0A1H8SE44"/>
<evidence type="ECO:0000313" key="2">
    <source>
        <dbReference type="EMBL" id="SEO77319.1"/>
    </source>
</evidence>
<dbReference type="RefSeq" id="WP_091942021.1">
    <property type="nucleotide sequence ID" value="NZ_FOEE01000004.1"/>
</dbReference>
<dbReference type="GO" id="GO:0005829">
    <property type="term" value="C:cytosol"/>
    <property type="evidence" value="ECO:0007669"/>
    <property type="project" value="TreeGrafter"/>
</dbReference>
<dbReference type="GO" id="GO:0016705">
    <property type="term" value="F:oxidoreductase activity, acting on paired donors, with incorporation or reduction of molecular oxygen"/>
    <property type="evidence" value="ECO:0007669"/>
    <property type="project" value="InterPro"/>
</dbReference>
<protein>
    <submittedName>
        <fullName evidence="2">Probable F420-dependent oxidoreductase, MSMEG_4141 family</fullName>
    </submittedName>
</protein>
<dbReference type="InterPro" id="IPR036661">
    <property type="entry name" value="Luciferase-like_sf"/>
</dbReference>
<dbReference type="OrthoDB" id="4760590at2"/>
<dbReference type="SUPFAM" id="SSF51679">
    <property type="entry name" value="Bacterial luciferase-like"/>
    <property type="match status" value="1"/>
</dbReference>
<proteinExistence type="predicted"/>
<dbReference type="Pfam" id="PF00296">
    <property type="entry name" value="Bac_luciferase"/>
    <property type="match status" value="1"/>
</dbReference>
<dbReference type="InterPro" id="IPR011251">
    <property type="entry name" value="Luciferase-like_dom"/>
</dbReference>
<dbReference type="STRING" id="673521.SAMN05660991_01663"/>
<dbReference type="Gene3D" id="3.20.20.30">
    <property type="entry name" value="Luciferase-like domain"/>
    <property type="match status" value="1"/>
</dbReference>
<reference evidence="3" key="1">
    <citation type="submission" date="2016-10" db="EMBL/GenBank/DDBJ databases">
        <authorList>
            <person name="Varghese N."/>
            <person name="Submissions S."/>
        </authorList>
    </citation>
    <scope>NUCLEOTIDE SEQUENCE [LARGE SCALE GENOMIC DNA]</scope>
    <source>
        <strain evidence="3">DSM 45413</strain>
    </source>
</reference>
<dbReference type="PANTHER" id="PTHR30137:SF18">
    <property type="entry name" value="CONSERVED PROTEIN"/>
    <property type="match status" value="1"/>
</dbReference>
<sequence length="284" mass="30261">MDLGALGAWLPPSMNGSTPTALAATLEEQGYPTVWIAGGISPGIFDVIEEVLAGTERITVAIGIVNVWMETPESVTAGWHRCEERWPGRLLVGLGISHGPIIDAFTEQTYRRPLATMREYLDALDAQTDPLPPQRRVLGALGPKMLALAAERTAGTHPYHVTVTNTAAARAGVGTGPLVAPELPVVLTTDVAEGRDQARSQLTHYLQLPNYANNWFRAGFTESDLADGGSDRLIDALVAIGDVDAIAARVREHHDAGADHVCLQVLGPQPNDAAVYAELAGLIR</sequence>
<keyword evidence="3" id="KW-1185">Reference proteome</keyword>
<evidence type="ECO:0000313" key="3">
    <source>
        <dbReference type="Proteomes" id="UP000198960"/>
    </source>
</evidence>
<dbReference type="NCBIfam" id="TIGR03620">
    <property type="entry name" value="F420_MSMEG_4141"/>
    <property type="match status" value="1"/>
</dbReference>
<feature type="domain" description="Luciferase-like" evidence="1">
    <location>
        <begin position="21"/>
        <end position="260"/>
    </location>
</feature>